<dbReference type="CDD" id="cd09872">
    <property type="entry name" value="PIN_Sll0205-like"/>
    <property type="match status" value="1"/>
</dbReference>
<organism evidence="2 3">
    <name type="scientific">Arcicella rigui</name>
    <dbReference type="NCBI Taxonomy" id="797020"/>
    <lineage>
        <taxon>Bacteria</taxon>
        <taxon>Pseudomonadati</taxon>
        <taxon>Bacteroidota</taxon>
        <taxon>Cytophagia</taxon>
        <taxon>Cytophagales</taxon>
        <taxon>Flectobacillaceae</taxon>
        <taxon>Arcicella</taxon>
    </lineage>
</organism>
<proteinExistence type="predicted"/>
<comment type="caution">
    <text evidence="2">The sequence shown here is derived from an EMBL/GenBank/DDBJ whole genome shotgun (WGS) entry which is preliminary data.</text>
</comment>
<feature type="domain" description="PIN" evidence="1">
    <location>
        <begin position="4"/>
        <end position="124"/>
    </location>
</feature>
<dbReference type="InterPro" id="IPR052919">
    <property type="entry name" value="TA_system_RNase"/>
</dbReference>
<protein>
    <submittedName>
        <fullName evidence="2">Type II toxin-antitoxin system VapC family toxin</fullName>
    </submittedName>
</protein>
<dbReference type="PANTHER" id="PTHR36173">
    <property type="entry name" value="RIBONUCLEASE VAPC16-RELATED"/>
    <property type="match status" value="1"/>
</dbReference>
<dbReference type="Gene3D" id="3.40.50.1010">
    <property type="entry name" value="5'-nuclease"/>
    <property type="match status" value="1"/>
</dbReference>
<dbReference type="InterPro" id="IPR041705">
    <property type="entry name" value="PIN_Sll0205"/>
</dbReference>
<keyword evidence="3" id="KW-1185">Reference proteome</keyword>
<dbReference type="RefSeq" id="WP_323297210.1">
    <property type="nucleotide sequence ID" value="NZ_JAYFUM010000014.1"/>
</dbReference>
<reference evidence="2 3" key="1">
    <citation type="submission" date="2023-12" db="EMBL/GenBank/DDBJ databases">
        <title>Novel species of the genus Arcicella isolated from rivers.</title>
        <authorList>
            <person name="Lu H."/>
        </authorList>
    </citation>
    <scope>NUCLEOTIDE SEQUENCE [LARGE SCALE GENOMIC DNA]</scope>
    <source>
        <strain evidence="2 3">KCTC 23307</strain>
    </source>
</reference>
<dbReference type="Proteomes" id="UP001302949">
    <property type="component" value="Unassembled WGS sequence"/>
</dbReference>
<name>A0ABU5QB43_9BACT</name>
<dbReference type="EMBL" id="JAYFUM010000014">
    <property type="protein sequence ID" value="MEA5140054.1"/>
    <property type="molecule type" value="Genomic_DNA"/>
</dbReference>
<dbReference type="InterPro" id="IPR002716">
    <property type="entry name" value="PIN_dom"/>
</dbReference>
<sequence length="132" mass="15349">MQLLLDTHTLIWFLEDNPLLKTKSKQLIEDETNDIFVSAISFYEMSIKISIGKLILPDSLEFTIEKTIEKDIQIIDLNRHHSIQYQTIPLLPEHRDPFDRMLIAVAVHEDLTIISADEKFKNYATIINLIEA</sequence>
<evidence type="ECO:0000313" key="3">
    <source>
        <dbReference type="Proteomes" id="UP001302949"/>
    </source>
</evidence>
<evidence type="ECO:0000313" key="2">
    <source>
        <dbReference type="EMBL" id="MEA5140054.1"/>
    </source>
</evidence>
<gene>
    <name evidence="2" type="ORF">VB248_12960</name>
</gene>
<evidence type="ECO:0000259" key="1">
    <source>
        <dbReference type="Pfam" id="PF01850"/>
    </source>
</evidence>
<accession>A0ABU5QB43</accession>
<dbReference type="Pfam" id="PF01850">
    <property type="entry name" value="PIN"/>
    <property type="match status" value="1"/>
</dbReference>
<dbReference type="InterPro" id="IPR029060">
    <property type="entry name" value="PIN-like_dom_sf"/>
</dbReference>
<dbReference type="PANTHER" id="PTHR36173:SF2">
    <property type="entry name" value="RIBONUCLEASE VAPC16"/>
    <property type="match status" value="1"/>
</dbReference>
<dbReference type="SUPFAM" id="SSF88723">
    <property type="entry name" value="PIN domain-like"/>
    <property type="match status" value="1"/>
</dbReference>